<feature type="transmembrane region" description="Helical" evidence="10">
    <location>
        <begin position="44"/>
        <end position="61"/>
    </location>
</feature>
<organism evidence="12 13">
    <name type="scientific">Mortierella isabellina</name>
    <name type="common">Filamentous fungus</name>
    <name type="synonym">Umbelopsis isabellina</name>
    <dbReference type="NCBI Taxonomy" id="91625"/>
    <lineage>
        <taxon>Eukaryota</taxon>
        <taxon>Fungi</taxon>
        <taxon>Fungi incertae sedis</taxon>
        <taxon>Mucoromycota</taxon>
        <taxon>Mucoromycotina</taxon>
        <taxon>Umbelopsidomycetes</taxon>
        <taxon>Umbelopsidales</taxon>
        <taxon>Umbelopsidaceae</taxon>
        <taxon>Umbelopsis</taxon>
    </lineage>
</organism>
<evidence type="ECO:0000313" key="13">
    <source>
        <dbReference type="Proteomes" id="UP000654370"/>
    </source>
</evidence>
<comment type="caution">
    <text evidence="12">The sequence shown here is derived from an EMBL/GenBank/DDBJ whole genome shotgun (WGS) entry which is preliminary data.</text>
</comment>
<keyword evidence="7 10" id="KW-1133">Transmembrane helix</keyword>
<feature type="transmembrane region" description="Helical" evidence="10">
    <location>
        <begin position="360"/>
        <end position="379"/>
    </location>
</feature>
<keyword evidence="13" id="KW-1185">Reference proteome</keyword>
<gene>
    <name evidence="12" type="ORF">INT43_005495</name>
</gene>
<proteinExistence type="inferred from homology"/>
<feature type="transmembrane region" description="Helical" evidence="10">
    <location>
        <begin position="336"/>
        <end position="354"/>
    </location>
</feature>
<dbReference type="GO" id="GO:0000026">
    <property type="term" value="F:alpha-1,2-mannosyltransferase activity"/>
    <property type="evidence" value="ECO:0007669"/>
    <property type="project" value="TreeGrafter"/>
</dbReference>
<evidence type="ECO:0000256" key="6">
    <source>
        <dbReference type="ARBA" id="ARBA00022824"/>
    </source>
</evidence>
<evidence type="ECO:0000256" key="8">
    <source>
        <dbReference type="ARBA" id="ARBA00023136"/>
    </source>
</evidence>
<dbReference type="OrthoDB" id="416834at2759"/>
<dbReference type="InterPro" id="IPR005599">
    <property type="entry name" value="GPI_mannosylTrfase"/>
</dbReference>
<dbReference type="PANTHER" id="PTHR22760">
    <property type="entry name" value="GLYCOSYLTRANSFERASE"/>
    <property type="match status" value="1"/>
</dbReference>
<evidence type="ECO:0000256" key="3">
    <source>
        <dbReference type="ARBA" id="ARBA00022676"/>
    </source>
</evidence>
<name>A0A8H7PLS8_MORIS</name>
<dbReference type="Proteomes" id="UP000654370">
    <property type="component" value="Unassembled WGS sequence"/>
</dbReference>
<evidence type="ECO:0000256" key="5">
    <source>
        <dbReference type="ARBA" id="ARBA00022692"/>
    </source>
</evidence>
<feature type="transmembrane region" description="Helical" evidence="10">
    <location>
        <begin position="386"/>
        <end position="403"/>
    </location>
</feature>
<evidence type="ECO:0000256" key="11">
    <source>
        <dbReference type="SAM" id="MobiDB-lite"/>
    </source>
</evidence>
<sequence length="561" mass="64513">MASSTSKKPRQRGKSKQTDKAIPDPTVSEEELRKYYASNRRSRLIIFAICVLFRLGNASVTRTYDNPDEYWQAQEVAHRLVFGYPFLKYISFAHPLIFAALYKVLQILRLEDTAFFVTAPRYLESILAATADFYIYNLAKKTVGDNIAPSVLFCTLASFFNFHMAGRTLSNSLEMVLTTVALNYWPLDGVVIFNNSDWIGNFRVALAWAALACVIRPTNALLWGFLGLRLLYKAWPYRSVIIANTAIVLITSMTFATVLDTWCYDGHLGNLLTEPVFTPGKFFELNVVSAISMFYGIHSWHWYLSQGIPVVLAGLLPAFLFGWYRIGKDAILNERVTSLKQLIIWTVVVYSLLAHKEFRFIYPIVPIMHIIAAYGISQLPTRWRKWIVLSMLSLNISLGLYTTTTHQRGVMDAVEWVRMEAMELRRQYTEYDMEVAFLMPCHSTPWQSIMHDNNTKAWFLTCEPPLAKNSEDYKDEADRFYEDPTAFIKERILSSSSKKSPTQIIAFDSLLQMPSQDNENIGSFLRDRGGYVECQRFFNSHFHDDWRRTGDVIILCHSDNQ</sequence>
<dbReference type="Pfam" id="PF03901">
    <property type="entry name" value="Glyco_transf_22"/>
    <property type="match status" value="1"/>
</dbReference>
<comment type="similarity">
    <text evidence="2">Belongs to the glycosyltransferase 22 family. PIGB subfamily.</text>
</comment>
<dbReference type="GO" id="GO:0006506">
    <property type="term" value="P:GPI anchor biosynthetic process"/>
    <property type="evidence" value="ECO:0007669"/>
    <property type="project" value="TreeGrafter"/>
</dbReference>
<evidence type="ECO:0000256" key="9">
    <source>
        <dbReference type="ARBA" id="ARBA00024708"/>
    </source>
</evidence>
<feature type="transmembrane region" description="Helical" evidence="10">
    <location>
        <begin position="302"/>
        <end position="324"/>
    </location>
</feature>
<comment type="subcellular location">
    <subcellularLocation>
        <location evidence="1 10">Endoplasmic reticulum membrane</location>
        <topology evidence="1 10">Multi-pass membrane protein</topology>
    </subcellularLocation>
</comment>
<keyword evidence="4" id="KW-0808">Transferase</keyword>
<evidence type="ECO:0000313" key="12">
    <source>
        <dbReference type="EMBL" id="KAG2176261.1"/>
    </source>
</evidence>
<dbReference type="PANTHER" id="PTHR22760:SF4">
    <property type="entry name" value="GPI MANNOSYLTRANSFERASE 3"/>
    <property type="match status" value="1"/>
</dbReference>
<evidence type="ECO:0000256" key="7">
    <source>
        <dbReference type="ARBA" id="ARBA00022989"/>
    </source>
</evidence>
<keyword evidence="3 10" id="KW-0328">Glycosyltransferase</keyword>
<keyword evidence="8 10" id="KW-0472">Membrane</keyword>
<feature type="transmembrane region" description="Helical" evidence="10">
    <location>
        <begin position="240"/>
        <end position="259"/>
    </location>
</feature>
<feature type="region of interest" description="Disordered" evidence="11">
    <location>
        <begin position="1"/>
        <end position="25"/>
    </location>
</feature>
<feature type="transmembrane region" description="Helical" evidence="10">
    <location>
        <begin position="205"/>
        <end position="228"/>
    </location>
</feature>
<comment type="function">
    <text evidence="9">Mannosyltransferase involved in glycosylphosphatidylinositol-anchor biosynthesis. Transfers the third mannose to Man2-GlcN-acyl-PI during GPI precursor assembly.</text>
</comment>
<protein>
    <recommendedName>
        <fullName evidence="10">Mannosyltransferase</fullName>
        <ecNumber evidence="10">2.4.1.-</ecNumber>
    </recommendedName>
</protein>
<dbReference type="GO" id="GO:0005789">
    <property type="term" value="C:endoplasmic reticulum membrane"/>
    <property type="evidence" value="ECO:0007669"/>
    <property type="project" value="UniProtKB-SubCell"/>
</dbReference>
<evidence type="ECO:0000256" key="4">
    <source>
        <dbReference type="ARBA" id="ARBA00022679"/>
    </source>
</evidence>
<evidence type="ECO:0000256" key="10">
    <source>
        <dbReference type="RuleBase" id="RU363075"/>
    </source>
</evidence>
<feature type="transmembrane region" description="Helical" evidence="10">
    <location>
        <begin position="81"/>
        <end position="102"/>
    </location>
</feature>
<evidence type="ECO:0000256" key="2">
    <source>
        <dbReference type="ARBA" id="ARBA00006065"/>
    </source>
</evidence>
<dbReference type="EMBL" id="JAEPQZ010000010">
    <property type="protein sequence ID" value="KAG2176261.1"/>
    <property type="molecule type" value="Genomic_DNA"/>
</dbReference>
<reference evidence="12" key="1">
    <citation type="submission" date="2020-12" db="EMBL/GenBank/DDBJ databases">
        <title>Metabolic potential, ecology and presence of endohyphal bacteria is reflected in genomic diversity of Mucoromycotina.</title>
        <authorList>
            <person name="Muszewska A."/>
            <person name="Okrasinska A."/>
            <person name="Steczkiewicz K."/>
            <person name="Drgas O."/>
            <person name="Orlowska M."/>
            <person name="Perlinska-Lenart U."/>
            <person name="Aleksandrzak-Piekarczyk T."/>
            <person name="Szatraj K."/>
            <person name="Zielenkiewicz U."/>
            <person name="Pilsyk S."/>
            <person name="Malc E."/>
            <person name="Mieczkowski P."/>
            <person name="Kruszewska J.S."/>
            <person name="Biernat P."/>
            <person name="Pawlowska J."/>
        </authorList>
    </citation>
    <scope>NUCLEOTIDE SEQUENCE</scope>
    <source>
        <strain evidence="12">WA0000067209</strain>
    </source>
</reference>
<keyword evidence="5 10" id="KW-0812">Transmembrane</keyword>
<accession>A0A8H7PLS8</accession>
<evidence type="ECO:0000256" key="1">
    <source>
        <dbReference type="ARBA" id="ARBA00004477"/>
    </source>
</evidence>
<dbReference type="AlphaFoldDB" id="A0A8H7PLS8"/>
<feature type="transmembrane region" description="Helical" evidence="10">
    <location>
        <begin position="147"/>
        <end position="164"/>
    </location>
</feature>
<dbReference type="EC" id="2.4.1.-" evidence="10"/>
<keyword evidence="6 10" id="KW-0256">Endoplasmic reticulum</keyword>